<dbReference type="InterPro" id="IPR000276">
    <property type="entry name" value="GPCR_Rhodpsn"/>
</dbReference>
<proteinExistence type="inferred from homology"/>
<evidence type="ECO:0000259" key="12">
    <source>
        <dbReference type="PROSITE" id="PS50262"/>
    </source>
</evidence>
<feature type="transmembrane region" description="Helical" evidence="11">
    <location>
        <begin position="61"/>
        <end position="81"/>
    </location>
</feature>
<evidence type="ECO:0000256" key="7">
    <source>
        <dbReference type="ARBA" id="ARBA00023136"/>
    </source>
</evidence>
<keyword evidence="6 10" id="KW-0297">G-protein coupled receptor</keyword>
<feature type="transmembrane region" description="Helical" evidence="11">
    <location>
        <begin position="101"/>
        <end position="124"/>
    </location>
</feature>
<evidence type="ECO:0000256" key="11">
    <source>
        <dbReference type="SAM" id="Phobius"/>
    </source>
</evidence>
<keyword evidence="4" id="KW-0716">Sensory transduction</keyword>
<dbReference type="PRINTS" id="PR00237">
    <property type="entry name" value="GPCRRHODOPSN"/>
</dbReference>
<dbReference type="Proteomes" id="UP001162483">
    <property type="component" value="Unassembled WGS sequence"/>
</dbReference>
<comment type="subcellular location">
    <subcellularLocation>
        <location evidence="1">Cell membrane</location>
        <topology evidence="1">Multi-pass membrane protein</topology>
    </subcellularLocation>
</comment>
<evidence type="ECO:0000256" key="1">
    <source>
        <dbReference type="ARBA" id="ARBA00004651"/>
    </source>
</evidence>
<feature type="domain" description="G-protein coupled receptors family 1 profile" evidence="12">
    <location>
        <begin position="41"/>
        <end position="179"/>
    </location>
</feature>
<keyword evidence="3 10" id="KW-0812">Transmembrane</keyword>
<dbReference type="InterPro" id="IPR017452">
    <property type="entry name" value="GPCR_Rhodpsn_7TM"/>
</dbReference>
<keyword evidence="7 11" id="KW-0472">Membrane</keyword>
<dbReference type="InterPro" id="IPR000725">
    <property type="entry name" value="Olfact_rcpt"/>
</dbReference>
<evidence type="ECO:0000256" key="5">
    <source>
        <dbReference type="ARBA" id="ARBA00022989"/>
    </source>
</evidence>
<keyword evidence="5 11" id="KW-1133">Transmembrane helix</keyword>
<keyword evidence="9 10" id="KW-0807">Transducer</keyword>
<evidence type="ECO:0000256" key="10">
    <source>
        <dbReference type="RuleBase" id="RU000688"/>
    </source>
</evidence>
<evidence type="ECO:0000256" key="8">
    <source>
        <dbReference type="ARBA" id="ARBA00023170"/>
    </source>
</evidence>
<feature type="transmembrane region" description="Helical" evidence="11">
    <location>
        <begin position="145"/>
        <end position="171"/>
    </location>
</feature>
<comment type="similarity">
    <text evidence="10">Belongs to the G-protein coupled receptor 1 family.</text>
</comment>
<organism evidence="13 14">
    <name type="scientific">Staurois parvus</name>
    <dbReference type="NCBI Taxonomy" id="386267"/>
    <lineage>
        <taxon>Eukaryota</taxon>
        <taxon>Metazoa</taxon>
        <taxon>Chordata</taxon>
        <taxon>Craniata</taxon>
        <taxon>Vertebrata</taxon>
        <taxon>Euteleostomi</taxon>
        <taxon>Amphibia</taxon>
        <taxon>Batrachia</taxon>
        <taxon>Anura</taxon>
        <taxon>Neobatrachia</taxon>
        <taxon>Ranoidea</taxon>
        <taxon>Ranidae</taxon>
        <taxon>Staurois</taxon>
    </lineage>
</organism>
<keyword evidence="14" id="KW-1185">Reference proteome</keyword>
<evidence type="ECO:0000256" key="4">
    <source>
        <dbReference type="ARBA" id="ARBA00022725"/>
    </source>
</evidence>
<dbReference type="PANTHER" id="PTHR26452">
    <property type="entry name" value="OLFACTORY RECEPTOR"/>
    <property type="match status" value="1"/>
</dbReference>
<evidence type="ECO:0000256" key="9">
    <source>
        <dbReference type="ARBA" id="ARBA00023224"/>
    </source>
</evidence>
<protein>
    <recommendedName>
        <fullName evidence="12">G-protein coupled receptors family 1 profile domain-containing protein</fullName>
    </recommendedName>
</protein>
<keyword evidence="4" id="KW-0552">Olfaction</keyword>
<comment type="caution">
    <text evidence="13">The sequence shown here is derived from an EMBL/GenBank/DDBJ whole genome shotgun (WGS) entry which is preliminary data.</text>
</comment>
<dbReference type="Pfam" id="PF13853">
    <property type="entry name" value="7tm_4"/>
    <property type="match status" value="1"/>
</dbReference>
<dbReference type="EMBL" id="CATNWA010015575">
    <property type="protein sequence ID" value="CAI9584754.1"/>
    <property type="molecule type" value="Genomic_DNA"/>
</dbReference>
<evidence type="ECO:0000313" key="13">
    <source>
        <dbReference type="EMBL" id="CAI9584754.1"/>
    </source>
</evidence>
<evidence type="ECO:0000256" key="3">
    <source>
        <dbReference type="ARBA" id="ARBA00022692"/>
    </source>
</evidence>
<dbReference type="SUPFAM" id="SSF81321">
    <property type="entry name" value="Family A G protein-coupled receptor-like"/>
    <property type="match status" value="1"/>
</dbReference>
<accession>A0ABN9EIX2</accession>
<evidence type="ECO:0000256" key="6">
    <source>
        <dbReference type="ARBA" id="ARBA00023040"/>
    </source>
</evidence>
<name>A0ABN9EIX2_9NEOB</name>
<dbReference type="Gene3D" id="1.20.1070.10">
    <property type="entry name" value="Rhodopsin 7-helix transmembrane proteins"/>
    <property type="match status" value="1"/>
</dbReference>
<keyword evidence="8 10" id="KW-0675">Receptor</keyword>
<dbReference type="PROSITE" id="PS50262">
    <property type="entry name" value="G_PROTEIN_RECEP_F1_2"/>
    <property type="match status" value="1"/>
</dbReference>
<keyword evidence="2" id="KW-1003">Cell membrane</keyword>
<evidence type="ECO:0000256" key="2">
    <source>
        <dbReference type="ARBA" id="ARBA00022475"/>
    </source>
</evidence>
<feature type="transmembrane region" description="Helical" evidence="11">
    <location>
        <begin position="28"/>
        <end position="49"/>
    </location>
</feature>
<reference evidence="13" key="1">
    <citation type="submission" date="2023-05" db="EMBL/GenBank/DDBJ databases">
        <authorList>
            <person name="Stuckert A."/>
        </authorList>
    </citation>
    <scope>NUCLEOTIDE SEQUENCE</scope>
</reference>
<dbReference type="PROSITE" id="PS00237">
    <property type="entry name" value="G_PROTEIN_RECEP_F1_1"/>
    <property type="match status" value="1"/>
</dbReference>
<dbReference type="InterPro" id="IPR050516">
    <property type="entry name" value="Olfactory_GPCR"/>
</dbReference>
<evidence type="ECO:0000313" key="14">
    <source>
        <dbReference type="Proteomes" id="UP001162483"/>
    </source>
</evidence>
<gene>
    <name evidence="13" type="ORF">SPARVUS_LOCUS10077316</name>
</gene>
<sequence>MDECQNNTIRGFHIMGFTTSGTGTYLKFAGFLLMYVIAVTGNLLIALLVCKTPQLHTPMYFFLLNLSIVDATYVSAILPKLLSLTLTDYREISFEGCITQLYFFVFCADAEICILLCMAYDRYVAICSPLHYSMIMRKKCMCCDVWLLTCCQCLEFITLNFTYIYTILLLLSQYQPFLL</sequence>